<dbReference type="EMBL" id="BMAW01093205">
    <property type="protein sequence ID" value="GFS59268.1"/>
    <property type="molecule type" value="Genomic_DNA"/>
</dbReference>
<feature type="compositionally biased region" description="Polar residues" evidence="1">
    <location>
        <begin position="38"/>
        <end position="50"/>
    </location>
</feature>
<feature type="compositionally biased region" description="Low complexity" evidence="1">
    <location>
        <begin position="51"/>
        <end position="65"/>
    </location>
</feature>
<evidence type="ECO:0000313" key="6">
    <source>
        <dbReference type="EMBL" id="GFT19691.1"/>
    </source>
</evidence>
<feature type="region of interest" description="Disordered" evidence="1">
    <location>
        <begin position="1"/>
        <end position="67"/>
    </location>
</feature>
<dbReference type="AlphaFoldDB" id="A0A8X6NU17"/>
<proteinExistence type="predicted"/>
<name>A0A8X6NU17_NEPPI</name>
<dbReference type="EMBL" id="BMAW01024559">
    <property type="protein sequence ID" value="GFT88344.1"/>
    <property type="molecule type" value="Genomic_DNA"/>
</dbReference>
<dbReference type="EMBL" id="BMAW01061558">
    <property type="protein sequence ID" value="GFT31761.1"/>
    <property type="molecule type" value="Genomic_DNA"/>
</dbReference>
<reference evidence="7" key="1">
    <citation type="submission" date="2020-08" db="EMBL/GenBank/DDBJ databases">
        <title>Multicomponent nature underlies the extraordinary mechanical properties of spider dragline silk.</title>
        <authorList>
            <person name="Kono N."/>
            <person name="Nakamura H."/>
            <person name="Mori M."/>
            <person name="Yoshida Y."/>
            <person name="Ohtoshi R."/>
            <person name="Malay A.D."/>
            <person name="Moran D.A.P."/>
            <person name="Tomita M."/>
            <person name="Numata K."/>
            <person name="Arakawa K."/>
        </authorList>
    </citation>
    <scope>NUCLEOTIDE SEQUENCE</scope>
</reference>
<evidence type="ECO:0000313" key="5">
    <source>
        <dbReference type="EMBL" id="GFT04484.1"/>
    </source>
</evidence>
<dbReference type="Proteomes" id="UP000887013">
    <property type="component" value="Unassembled WGS sequence"/>
</dbReference>
<feature type="non-terminal residue" evidence="7">
    <location>
        <position position="1"/>
    </location>
</feature>
<dbReference type="EMBL" id="BMAW01096442">
    <property type="protein sequence ID" value="GFS74688.1"/>
    <property type="molecule type" value="Genomic_DNA"/>
</dbReference>
<keyword evidence="9" id="KW-1185">Reference proteome</keyword>
<organism evidence="7 9">
    <name type="scientific">Nephila pilipes</name>
    <name type="common">Giant wood spider</name>
    <name type="synonym">Nephila maculata</name>
    <dbReference type="NCBI Taxonomy" id="299642"/>
    <lineage>
        <taxon>Eukaryota</taxon>
        <taxon>Metazoa</taxon>
        <taxon>Ecdysozoa</taxon>
        <taxon>Arthropoda</taxon>
        <taxon>Chelicerata</taxon>
        <taxon>Arachnida</taxon>
        <taxon>Araneae</taxon>
        <taxon>Araneomorphae</taxon>
        <taxon>Entelegynae</taxon>
        <taxon>Araneoidea</taxon>
        <taxon>Nephilidae</taxon>
        <taxon>Nephila</taxon>
    </lineage>
</organism>
<comment type="caution">
    <text evidence="7">The sequence shown here is derived from an EMBL/GenBank/DDBJ whole genome shotgun (WGS) entry which is preliminary data.</text>
</comment>
<evidence type="ECO:0000313" key="7">
    <source>
        <dbReference type="EMBL" id="GFT31761.1"/>
    </source>
</evidence>
<dbReference type="EMBL" id="BMAW01098770">
    <property type="protein sequence ID" value="GFS86427.1"/>
    <property type="molecule type" value="Genomic_DNA"/>
</dbReference>
<dbReference type="EMBL" id="BMAW01007584">
    <property type="protein sequence ID" value="GFT04484.1"/>
    <property type="molecule type" value="Genomic_DNA"/>
</dbReference>
<evidence type="ECO:0000256" key="1">
    <source>
        <dbReference type="SAM" id="MobiDB-lite"/>
    </source>
</evidence>
<evidence type="ECO:0000313" key="9">
    <source>
        <dbReference type="Proteomes" id="UP000887013"/>
    </source>
</evidence>
<evidence type="ECO:0000313" key="2">
    <source>
        <dbReference type="EMBL" id="GFS59268.1"/>
    </source>
</evidence>
<evidence type="ECO:0000313" key="4">
    <source>
        <dbReference type="EMBL" id="GFS86427.1"/>
    </source>
</evidence>
<accession>A0A8X6NU17</accession>
<sequence>PGKRGSIASDSAHQGATEPMVPQQSTNNPGGLFKSGKRGSTISEPGNLGSNELNPLTLTIPNNNYNRRHRPSAIAAHVLTR</sequence>
<protein>
    <submittedName>
        <fullName evidence="7">Uncharacterized protein</fullName>
    </submittedName>
</protein>
<evidence type="ECO:0000313" key="8">
    <source>
        <dbReference type="EMBL" id="GFT88344.1"/>
    </source>
</evidence>
<dbReference type="EMBL" id="BMAW01059133">
    <property type="protein sequence ID" value="GFT19691.1"/>
    <property type="molecule type" value="Genomic_DNA"/>
</dbReference>
<gene>
    <name evidence="2" type="ORF">NPIL_190941</name>
    <name evidence="4" type="ORF">NPIL_270301</name>
    <name evidence="8" type="ORF">NPIL_340711</name>
    <name evidence="3" type="ORF">NPIL_397701</name>
    <name evidence="6" type="ORF">NPIL_455411</name>
    <name evidence="5" type="ORF">NPIL_551681</name>
    <name evidence="7" type="ORF">NPIL_702201</name>
</gene>
<evidence type="ECO:0000313" key="3">
    <source>
        <dbReference type="EMBL" id="GFS74688.1"/>
    </source>
</evidence>